<dbReference type="Proteomes" id="UP000827549">
    <property type="component" value="Chromosome 3"/>
</dbReference>
<name>A0AAF1BLA5_9TREE</name>
<accession>A0AAF1BLA5</accession>
<dbReference type="EMBL" id="CP086716">
    <property type="protein sequence ID" value="WOO80594.1"/>
    <property type="molecule type" value="Genomic_DNA"/>
</dbReference>
<evidence type="ECO:0000313" key="1">
    <source>
        <dbReference type="EMBL" id="WOO80594.1"/>
    </source>
</evidence>
<proteinExistence type="predicted"/>
<evidence type="ECO:0000313" key="2">
    <source>
        <dbReference type="Proteomes" id="UP000827549"/>
    </source>
</evidence>
<reference evidence="1" key="1">
    <citation type="submission" date="2023-10" db="EMBL/GenBank/DDBJ databases">
        <authorList>
            <person name="Noh H."/>
        </authorList>
    </citation>
    <scope>NUCLEOTIDE SEQUENCE</scope>
    <source>
        <strain evidence="1">DUCC4014</strain>
    </source>
</reference>
<dbReference type="AlphaFoldDB" id="A0AAF1BLA5"/>
<dbReference type="GeneID" id="87807360"/>
<protein>
    <recommendedName>
        <fullName evidence="3">BTB domain-containing protein</fullName>
    </recommendedName>
</protein>
<keyword evidence="2" id="KW-1185">Reference proteome</keyword>
<sequence>MATHTSDDDKFQHGDFTLVSSDGVRFRVPSYHLFSASSFFLDAASMCDAADKKLELVDPDFETHDIVRAFLDLIVDFSIDTIAKDGRGDAYSPMYAGLCKFFDKFDCQMARRQLAMLFLYNAPTLIRPGLSDSQAFFVLGAICANIEMCYDAIRLDRPWPDFPGNSHLAPSDLKYIGVYIPSRYQQALATAWNTLGPDRPREIWAAAFKREIEAASDAGGDSHGAVANQQQAT</sequence>
<evidence type="ECO:0008006" key="3">
    <source>
        <dbReference type="Google" id="ProtNLM"/>
    </source>
</evidence>
<organism evidence="1 2">
    <name type="scientific">Vanrija pseudolonga</name>
    <dbReference type="NCBI Taxonomy" id="143232"/>
    <lineage>
        <taxon>Eukaryota</taxon>
        <taxon>Fungi</taxon>
        <taxon>Dikarya</taxon>
        <taxon>Basidiomycota</taxon>
        <taxon>Agaricomycotina</taxon>
        <taxon>Tremellomycetes</taxon>
        <taxon>Trichosporonales</taxon>
        <taxon>Trichosporonaceae</taxon>
        <taxon>Vanrija</taxon>
    </lineage>
</organism>
<dbReference type="RefSeq" id="XP_062626626.1">
    <property type="nucleotide sequence ID" value="XM_062770642.1"/>
</dbReference>
<gene>
    <name evidence="1" type="ORF">LOC62_03G004120</name>
</gene>